<dbReference type="InterPro" id="IPR002048">
    <property type="entry name" value="EF_hand_dom"/>
</dbReference>
<dbReference type="InterPro" id="IPR018247">
    <property type="entry name" value="EF_Hand_1_Ca_BS"/>
</dbReference>
<evidence type="ECO:0000256" key="2">
    <source>
        <dbReference type="ARBA" id="ARBA00022837"/>
    </source>
</evidence>
<dbReference type="FunFam" id="1.10.238.10:FF:000178">
    <property type="entry name" value="Calmodulin-2 A"/>
    <property type="match status" value="1"/>
</dbReference>
<evidence type="ECO:0000259" key="3">
    <source>
        <dbReference type="PROSITE" id="PS50222"/>
    </source>
</evidence>
<keyword evidence="2" id="KW-0106">Calcium</keyword>
<feature type="domain" description="EF-hand" evidence="3">
    <location>
        <begin position="15"/>
        <end position="50"/>
    </location>
</feature>
<sequence length="157" mass="16918">MAQLSSLSAEIETLSHVSSLIEAFRAFDSDNDGKINVQELGGLMGSLGYSPSEQDINTMLQEADNNRDGLLSISEFLDMNTKDLGLGGLETILKRAFQEFEFQGEDLVTGEELYEAFGNIGIGLSPDECQDIIAGMDGDGDGAISIEDFQLIVNSLI</sequence>
<dbReference type="InterPro" id="IPR050145">
    <property type="entry name" value="Centrin_CML-like"/>
</dbReference>
<dbReference type="Pfam" id="PF13499">
    <property type="entry name" value="EF-hand_7"/>
    <property type="match status" value="2"/>
</dbReference>
<feature type="domain" description="EF-hand" evidence="3">
    <location>
        <begin position="124"/>
        <end position="157"/>
    </location>
</feature>
<keyword evidence="5" id="KW-1185">Reference proteome</keyword>
<dbReference type="CDD" id="cd00051">
    <property type="entry name" value="EFh"/>
    <property type="match status" value="1"/>
</dbReference>
<gene>
    <name evidence="4" type="ORF">Adt_18822</name>
</gene>
<dbReference type="PANTHER" id="PTHR23050">
    <property type="entry name" value="CALCIUM BINDING PROTEIN"/>
    <property type="match status" value="1"/>
</dbReference>
<name>A0ABD1TKG9_9LAMI</name>
<evidence type="ECO:0000313" key="4">
    <source>
        <dbReference type="EMBL" id="KAL2513222.1"/>
    </source>
</evidence>
<comment type="caution">
    <text evidence="4">The sequence shown here is derived from an EMBL/GenBank/DDBJ whole genome shotgun (WGS) entry which is preliminary data.</text>
</comment>
<organism evidence="4 5">
    <name type="scientific">Abeliophyllum distichum</name>
    <dbReference type="NCBI Taxonomy" id="126358"/>
    <lineage>
        <taxon>Eukaryota</taxon>
        <taxon>Viridiplantae</taxon>
        <taxon>Streptophyta</taxon>
        <taxon>Embryophyta</taxon>
        <taxon>Tracheophyta</taxon>
        <taxon>Spermatophyta</taxon>
        <taxon>Magnoliopsida</taxon>
        <taxon>eudicotyledons</taxon>
        <taxon>Gunneridae</taxon>
        <taxon>Pentapetalae</taxon>
        <taxon>asterids</taxon>
        <taxon>lamiids</taxon>
        <taxon>Lamiales</taxon>
        <taxon>Oleaceae</taxon>
        <taxon>Forsythieae</taxon>
        <taxon>Abeliophyllum</taxon>
    </lineage>
</organism>
<dbReference type="PROSITE" id="PS00018">
    <property type="entry name" value="EF_HAND_1"/>
    <property type="match status" value="3"/>
</dbReference>
<dbReference type="GO" id="GO:0043226">
    <property type="term" value="C:organelle"/>
    <property type="evidence" value="ECO:0007669"/>
    <property type="project" value="UniProtKB-ARBA"/>
</dbReference>
<proteinExistence type="predicted"/>
<feature type="domain" description="EF-hand" evidence="3">
    <location>
        <begin position="51"/>
        <end position="86"/>
    </location>
</feature>
<dbReference type="EMBL" id="JBFOLK010000005">
    <property type="protein sequence ID" value="KAL2513222.1"/>
    <property type="molecule type" value="Genomic_DNA"/>
</dbReference>
<dbReference type="PROSITE" id="PS50222">
    <property type="entry name" value="EF_HAND_2"/>
    <property type="match status" value="3"/>
</dbReference>
<dbReference type="SUPFAM" id="SSF47473">
    <property type="entry name" value="EF-hand"/>
    <property type="match status" value="1"/>
</dbReference>
<dbReference type="Proteomes" id="UP001604336">
    <property type="component" value="Unassembled WGS sequence"/>
</dbReference>
<protein>
    <submittedName>
        <fullName evidence="4">Calcium-binding protein CML25</fullName>
    </submittedName>
</protein>
<dbReference type="AlphaFoldDB" id="A0ABD1TKG9"/>
<evidence type="ECO:0000256" key="1">
    <source>
        <dbReference type="ARBA" id="ARBA00022737"/>
    </source>
</evidence>
<keyword evidence="1" id="KW-0677">Repeat</keyword>
<dbReference type="Gene3D" id="1.10.238.10">
    <property type="entry name" value="EF-hand"/>
    <property type="match status" value="1"/>
</dbReference>
<dbReference type="InterPro" id="IPR011992">
    <property type="entry name" value="EF-hand-dom_pair"/>
</dbReference>
<reference evidence="5" key="1">
    <citation type="submission" date="2024-07" db="EMBL/GenBank/DDBJ databases">
        <title>Two chromosome-level genome assemblies of Korean endemic species Abeliophyllum distichum and Forsythia ovata (Oleaceae).</title>
        <authorList>
            <person name="Jang H."/>
        </authorList>
    </citation>
    <scope>NUCLEOTIDE SEQUENCE [LARGE SCALE GENOMIC DNA]</scope>
</reference>
<accession>A0ABD1TKG9</accession>
<dbReference type="GO" id="GO:0005509">
    <property type="term" value="F:calcium ion binding"/>
    <property type="evidence" value="ECO:0007669"/>
    <property type="project" value="UniProtKB-ARBA"/>
</dbReference>
<evidence type="ECO:0000313" key="5">
    <source>
        <dbReference type="Proteomes" id="UP001604336"/>
    </source>
</evidence>
<dbReference type="SMART" id="SM00054">
    <property type="entry name" value="EFh"/>
    <property type="match status" value="4"/>
</dbReference>